<dbReference type="SUPFAM" id="SSF51735">
    <property type="entry name" value="NAD(P)-binding Rossmann-fold domains"/>
    <property type="match status" value="1"/>
</dbReference>
<dbReference type="Proteomes" id="UP000234878">
    <property type="component" value="Unassembled WGS sequence"/>
</dbReference>
<gene>
    <name evidence="4" type="ORF">CXG49_05700</name>
    <name evidence="5" type="ORF">CXG53_04060</name>
</gene>
<dbReference type="EMBL" id="PJCP01000002">
    <property type="protein sequence ID" value="PLV25664.1"/>
    <property type="molecule type" value="Genomic_DNA"/>
</dbReference>
<dbReference type="Gene3D" id="3.40.50.720">
    <property type="entry name" value="NAD(P)-binding Rossmann-like Domain"/>
    <property type="match status" value="1"/>
</dbReference>
<evidence type="ECO:0000313" key="6">
    <source>
        <dbReference type="Proteomes" id="UP000234839"/>
    </source>
</evidence>
<sequence>MNLLLTGGTGFFGRALLRHWLALAQMGSQVPMVTVLSRSPQKFCAQFPEFAGQHWLHLHQGDILEPASLPVGAGFTHVLHAAADSTEGPRLSPLQRYVQIVDGTRHLLDHAAAQRIPRFLLTSSGGVYGPQPAQMETISEHYNGMPDPLSAAHAYSVAKRCAEHLCALYQQQFGLEVVIARCFAFVGRDLPLDVHFAIGNFIRDALEAPVITVNGDGAPVRSYMDQRDLAHWLDVLLRQGRAGQAYNVGSDAAITIGELAHLVRDTLAPHKPVSVSAKAVVDGSFRNRYVPSIDKARTELGLQLQHPLMEAIQEAARHARSGGVVKLS</sequence>
<dbReference type="InterPro" id="IPR036291">
    <property type="entry name" value="NAD(P)-bd_dom_sf"/>
</dbReference>
<dbReference type="PANTHER" id="PTHR43000">
    <property type="entry name" value="DTDP-D-GLUCOSE 4,6-DEHYDRATASE-RELATED"/>
    <property type="match status" value="1"/>
</dbReference>
<name>A0AAX0VZW9_9PSED</name>
<evidence type="ECO:0000256" key="2">
    <source>
        <dbReference type="ARBA" id="ARBA00007637"/>
    </source>
</evidence>
<comment type="pathway">
    <text evidence="1">Bacterial outer membrane biogenesis; LPS O-antigen biosynthesis.</text>
</comment>
<organism evidence="4 7">
    <name type="scientific">Pseudomonas guariconensis</name>
    <dbReference type="NCBI Taxonomy" id="1288410"/>
    <lineage>
        <taxon>Bacteria</taxon>
        <taxon>Pseudomonadati</taxon>
        <taxon>Pseudomonadota</taxon>
        <taxon>Gammaproteobacteria</taxon>
        <taxon>Pseudomonadales</taxon>
        <taxon>Pseudomonadaceae</taxon>
        <taxon>Pseudomonas</taxon>
    </lineage>
</organism>
<keyword evidence="6" id="KW-1185">Reference proteome</keyword>
<dbReference type="Pfam" id="PF01370">
    <property type="entry name" value="Epimerase"/>
    <property type="match status" value="1"/>
</dbReference>
<evidence type="ECO:0000313" key="5">
    <source>
        <dbReference type="EMBL" id="PLV25664.1"/>
    </source>
</evidence>
<reference evidence="6 7" key="1">
    <citation type="submission" date="2017-12" db="EMBL/GenBank/DDBJ databases">
        <title>Detection of the carbapenemase gene blaVIM-5 in members of the Pseudomonas putida group isolated from polluted Nigerian wetlands.</title>
        <authorList>
            <person name="Adelowo O."/>
            <person name="Vollmers J."/>
            <person name="Maeusezahl I."/>
            <person name="Kaster A.-K."/>
            <person name="Mueller J.A."/>
        </authorList>
    </citation>
    <scope>NUCLEOTIDE SEQUENCE [LARGE SCALE GENOMIC DNA]</scope>
    <source>
        <strain evidence="5 6">MR119</strain>
        <strain evidence="4 7">MR144</strain>
    </source>
</reference>
<evidence type="ECO:0000259" key="3">
    <source>
        <dbReference type="Pfam" id="PF01370"/>
    </source>
</evidence>
<dbReference type="AlphaFoldDB" id="A0AAX0VZW9"/>
<comment type="similarity">
    <text evidence="2">Belongs to the NAD(P)-dependent epimerase/dehydratase family.</text>
</comment>
<dbReference type="RefSeq" id="WP_102081331.1">
    <property type="nucleotide sequence ID" value="NZ_JANIAL010000009.1"/>
</dbReference>
<dbReference type="EMBL" id="PJCQ01000004">
    <property type="protein sequence ID" value="PLV20084.1"/>
    <property type="molecule type" value="Genomic_DNA"/>
</dbReference>
<proteinExistence type="inferred from homology"/>
<evidence type="ECO:0000313" key="4">
    <source>
        <dbReference type="EMBL" id="PLV20084.1"/>
    </source>
</evidence>
<dbReference type="InterPro" id="IPR001509">
    <property type="entry name" value="Epimerase_deHydtase"/>
</dbReference>
<protein>
    <submittedName>
        <fullName evidence="4">NAD(P)-dependent oxidoreductase</fullName>
    </submittedName>
</protein>
<feature type="domain" description="NAD-dependent epimerase/dehydratase" evidence="3">
    <location>
        <begin position="4"/>
        <end position="249"/>
    </location>
</feature>
<comment type="caution">
    <text evidence="4">The sequence shown here is derived from an EMBL/GenBank/DDBJ whole genome shotgun (WGS) entry which is preliminary data.</text>
</comment>
<evidence type="ECO:0000256" key="1">
    <source>
        <dbReference type="ARBA" id="ARBA00005125"/>
    </source>
</evidence>
<evidence type="ECO:0000313" key="7">
    <source>
        <dbReference type="Proteomes" id="UP000234878"/>
    </source>
</evidence>
<accession>A0AAX0VZW9</accession>
<dbReference type="Proteomes" id="UP000234839">
    <property type="component" value="Unassembled WGS sequence"/>
</dbReference>